<dbReference type="AlphaFoldDB" id="A0A8T8WDV0"/>
<gene>
    <name evidence="2" type="ORF">K6T50_02295</name>
</gene>
<dbReference type="KEGG" id="hmp:K6T50_02295"/>
<reference evidence="2 3" key="1">
    <citation type="journal article" date="2021" name="Int. J. Syst. Evol. Microbiol.">
        <title>Halobaculum halophilum sp. nov. and Halobaculum salinum sp. nov., isolated from salt lake and saline soil.</title>
        <authorList>
            <person name="Cui H.L."/>
            <person name="Shi X.W."/>
            <person name="Yin X.M."/>
            <person name="Yang X.Y."/>
            <person name="Hou J."/>
            <person name="Zhu L."/>
        </authorList>
    </citation>
    <scope>NUCLEOTIDE SEQUENCE [LARGE SCALE GENOMIC DNA]</scope>
    <source>
        <strain evidence="2 3">NBRC 109044</strain>
    </source>
</reference>
<evidence type="ECO:0000313" key="2">
    <source>
        <dbReference type="EMBL" id="QZP38018.1"/>
    </source>
</evidence>
<protein>
    <submittedName>
        <fullName evidence="2">Uncharacterized protein</fullName>
    </submittedName>
</protein>
<organism evidence="2 3">
    <name type="scientific">Halobaculum magnesiiphilum</name>
    <dbReference type="NCBI Taxonomy" id="1017351"/>
    <lineage>
        <taxon>Archaea</taxon>
        <taxon>Methanobacteriati</taxon>
        <taxon>Methanobacteriota</taxon>
        <taxon>Stenosarchaea group</taxon>
        <taxon>Halobacteria</taxon>
        <taxon>Halobacteriales</taxon>
        <taxon>Haloferacaceae</taxon>
        <taxon>Halobaculum</taxon>
    </lineage>
</organism>
<dbReference type="GeneID" id="67176935"/>
<sequence length="182" mass="18672">MSEEHTAGERDPNRPFEAVQNAAVEHALTAGESRDALALVGALEPVRGRRSDRDSGLGRLGDASDRDREPKSASRTRTGTSSDAPSMTLSVVLGAWNGLRSGPENELPAASPSAAATEPRPFNADDAGGPPAVVGAAVACERFDLSPSDAASLAECGTASVRRLVAERGGSDGAVNDPPSER</sequence>
<evidence type="ECO:0000256" key="1">
    <source>
        <dbReference type="SAM" id="MobiDB-lite"/>
    </source>
</evidence>
<keyword evidence="3" id="KW-1185">Reference proteome</keyword>
<name>A0A8T8WDV0_9EURY</name>
<feature type="compositionally biased region" description="Polar residues" evidence="1">
    <location>
        <begin position="73"/>
        <end position="89"/>
    </location>
</feature>
<dbReference type="RefSeq" id="WP_222607823.1">
    <property type="nucleotide sequence ID" value="NZ_CP081958.1"/>
</dbReference>
<accession>A0A8T8WDV0</accession>
<dbReference type="Proteomes" id="UP000826254">
    <property type="component" value="Chromosome"/>
</dbReference>
<dbReference type="EMBL" id="CP081958">
    <property type="protein sequence ID" value="QZP38018.1"/>
    <property type="molecule type" value="Genomic_DNA"/>
</dbReference>
<feature type="region of interest" description="Disordered" evidence="1">
    <location>
        <begin position="42"/>
        <end position="129"/>
    </location>
</feature>
<evidence type="ECO:0000313" key="3">
    <source>
        <dbReference type="Proteomes" id="UP000826254"/>
    </source>
</evidence>
<proteinExistence type="predicted"/>
<feature type="compositionally biased region" description="Basic and acidic residues" evidence="1">
    <location>
        <begin position="46"/>
        <end position="72"/>
    </location>
</feature>